<proteinExistence type="predicted"/>
<organism evidence="2">
    <name type="scientific">uncultured Nocardioidaceae bacterium</name>
    <dbReference type="NCBI Taxonomy" id="253824"/>
    <lineage>
        <taxon>Bacteria</taxon>
        <taxon>Bacillati</taxon>
        <taxon>Actinomycetota</taxon>
        <taxon>Actinomycetes</taxon>
        <taxon>Propionibacteriales</taxon>
        <taxon>Nocardioidaceae</taxon>
        <taxon>environmental samples</taxon>
    </lineage>
</organism>
<sequence length="95" mass="10599">MSPAAEEPQDCSDVLEALYLFIDGEIDSANAELIRHHLDDCAPCLKAYDLDVVVKTLVARSCTEHAPPVLRDRVLMSIRQVQVHLNFDDQRPSAP</sequence>
<evidence type="ECO:0000313" key="2">
    <source>
        <dbReference type="EMBL" id="CAA9365263.1"/>
    </source>
</evidence>
<dbReference type="InterPro" id="IPR027383">
    <property type="entry name" value="Znf_put"/>
</dbReference>
<name>A0A6J4MRL7_9ACTN</name>
<dbReference type="EMBL" id="CADCUD010000257">
    <property type="protein sequence ID" value="CAA9365263.1"/>
    <property type="molecule type" value="Genomic_DNA"/>
</dbReference>
<evidence type="ECO:0000259" key="1">
    <source>
        <dbReference type="Pfam" id="PF13490"/>
    </source>
</evidence>
<protein>
    <recommendedName>
        <fullName evidence="1">Putative zinc-finger domain-containing protein</fullName>
    </recommendedName>
</protein>
<accession>A0A6J4MRL7</accession>
<reference evidence="2" key="1">
    <citation type="submission" date="2020-02" db="EMBL/GenBank/DDBJ databases">
        <authorList>
            <person name="Meier V. D."/>
        </authorList>
    </citation>
    <scope>NUCLEOTIDE SEQUENCE</scope>
    <source>
        <strain evidence="2">AVDCRST_MAG46</strain>
    </source>
</reference>
<dbReference type="InterPro" id="IPR024020">
    <property type="entry name" value="Anit_sigma_mycothiol_RsrA"/>
</dbReference>
<gene>
    <name evidence="2" type="ORF">AVDCRST_MAG46-3652</name>
</gene>
<dbReference type="AlphaFoldDB" id="A0A6J4MRL7"/>
<feature type="domain" description="Putative zinc-finger" evidence="1">
    <location>
        <begin position="11"/>
        <end position="44"/>
    </location>
</feature>
<dbReference type="Pfam" id="PF13490">
    <property type="entry name" value="zf-HC2"/>
    <property type="match status" value="1"/>
</dbReference>
<dbReference type="NCBIfam" id="TIGR03988">
    <property type="entry name" value="antisig_RsrA"/>
    <property type="match status" value="1"/>
</dbReference>